<evidence type="ECO:0000313" key="3">
    <source>
        <dbReference type="WBParaSite" id="PgR012_g178_t10"/>
    </source>
</evidence>
<feature type="region of interest" description="Disordered" evidence="1">
    <location>
        <begin position="121"/>
        <end position="193"/>
    </location>
</feature>
<evidence type="ECO:0000313" key="2">
    <source>
        <dbReference type="Proteomes" id="UP000887569"/>
    </source>
</evidence>
<evidence type="ECO:0000256" key="1">
    <source>
        <dbReference type="SAM" id="MobiDB-lite"/>
    </source>
</evidence>
<feature type="compositionally biased region" description="Basic and acidic residues" evidence="1">
    <location>
        <begin position="367"/>
        <end position="396"/>
    </location>
</feature>
<sequence>MVTDDRGCVSVDEHAIDDENRMPSSSGVRNRRISSRRLLINGELPAANPKGVIKRISHEAAHTAVRKPFKRKTRRNEKLVKKLAARGVQKSASRRRGEVRLRKNVALQLESEDCEASKVEVNEATSSASSSNGYLRRSSRIRRNPSDTTASLKKVVRLKRTKPTVPLVEGDTEPTKRTSSRVKEERSERKSVWTAERRKQVGEFLSKQRVLAKLKRYGLDPETATSEEIEEKRRETNRLRSRKRKRKRDPEKQRAYRKMYMERMTPEQKQRYLAHKRAAKARLIERKKAELLEELEKKRREYWDSSRAGDDRDVVEVELQQLIENFPKTLKEMWNKKKTLTPEELEERRQKERERHRRMRANYTPEQRAKRLEQNRQARMRAKERGYTDEQREARRERNRRSYRRKMEALGRSVKPRSSSKQWSTESINANERDDNCSSTFTDSSSRSRYLRGGEEAKEEVLIVLDDEENDDLPVDGPSSSKRSCIIRRRKSHPSSEPDPITTCKIMRSAEPIAGSQIFQSSREGRFVTAVLRPIESGDIWYKGVYDEQQEYRHLIEVPDDCEVLYMDYVDRAQNGLI</sequence>
<feature type="compositionally biased region" description="Polar residues" evidence="1">
    <location>
        <begin position="416"/>
        <end position="430"/>
    </location>
</feature>
<feature type="region of interest" description="Disordered" evidence="1">
    <location>
        <begin position="469"/>
        <end position="500"/>
    </location>
</feature>
<dbReference type="AlphaFoldDB" id="A0A915ARS9"/>
<feature type="region of interest" description="Disordered" evidence="1">
    <location>
        <begin position="222"/>
        <end position="255"/>
    </location>
</feature>
<feature type="region of interest" description="Disordered" evidence="1">
    <location>
        <begin position="341"/>
        <end position="453"/>
    </location>
</feature>
<organism evidence="2 3">
    <name type="scientific">Parascaris univalens</name>
    <name type="common">Nematode worm</name>
    <dbReference type="NCBI Taxonomy" id="6257"/>
    <lineage>
        <taxon>Eukaryota</taxon>
        <taxon>Metazoa</taxon>
        <taxon>Ecdysozoa</taxon>
        <taxon>Nematoda</taxon>
        <taxon>Chromadorea</taxon>
        <taxon>Rhabditida</taxon>
        <taxon>Spirurina</taxon>
        <taxon>Ascaridomorpha</taxon>
        <taxon>Ascaridoidea</taxon>
        <taxon>Ascarididae</taxon>
        <taxon>Parascaris</taxon>
    </lineage>
</organism>
<reference evidence="3" key="1">
    <citation type="submission" date="2022-11" db="UniProtKB">
        <authorList>
            <consortium name="WormBaseParasite"/>
        </authorList>
    </citation>
    <scope>IDENTIFICATION</scope>
</reference>
<dbReference type="Proteomes" id="UP000887569">
    <property type="component" value="Unplaced"/>
</dbReference>
<name>A0A915ARS9_PARUN</name>
<feature type="region of interest" description="Disordered" evidence="1">
    <location>
        <begin position="1"/>
        <end position="30"/>
    </location>
</feature>
<proteinExistence type="predicted"/>
<accession>A0A915ARS9</accession>
<feature type="compositionally biased region" description="Low complexity" evidence="1">
    <location>
        <begin position="438"/>
        <end position="448"/>
    </location>
</feature>
<feature type="compositionally biased region" description="Polar residues" evidence="1">
    <location>
        <begin position="123"/>
        <end position="133"/>
    </location>
</feature>
<protein>
    <submittedName>
        <fullName evidence="3">Uncharacterized protein</fullName>
    </submittedName>
</protein>
<keyword evidence="2" id="KW-1185">Reference proteome</keyword>
<feature type="compositionally biased region" description="Basic and acidic residues" evidence="1">
    <location>
        <begin position="1"/>
        <end position="21"/>
    </location>
</feature>
<dbReference type="WBParaSite" id="PgR012_g178_t10">
    <property type="protein sequence ID" value="PgR012_g178_t10"/>
    <property type="gene ID" value="PgR012_g178"/>
</dbReference>
<feature type="compositionally biased region" description="Basic and acidic residues" evidence="1">
    <location>
        <begin position="173"/>
        <end position="193"/>
    </location>
</feature>